<dbReference type="OrthoDB" id="5984008at2759"/>
<protein>
    <recommendedName>
        <fullName evidence="6">Receptor ligand binding region domain-containing protein</fullName>
    </recommendedName>
</protein>
<dbReference type="Pfam" id="PF01094">
    <property type="entry name" value="ANF_receptor"/>
    <property type="match status" value="1"/>
</dbReference>
<sequence>MLMRTQEYSKEQNSAFQVLEKGVVAIIGPQSSSIVQMISEIANGNCYYLDDDYGRNGIFALEDELEKKKLRIAYKLPLNIQFNLSDITDLLNQTKLFGPYVYIVHVKPDPSLIVFTVAQKHQMMTSDYVWFATDWLSSTIDTFSPMNRTIRSVLQVSWGSSKSLMGDPFSLDNLFLVDYSECDHKVFDAAVGDIAIVKNWTDFVMWTLEHRVNNGFRGPPKRQLATMFLEVTNKIYYPTAVPNKWELNIPCAFSYYKVPKNSAYVNSAVAFSLCKVFVVSPYNKRRHSKSPWAVGDGGVAFPINGHHIKLYTIQQLSSPINEIDSLVTSSLPIGYQARGGVAAIIDELPYVELFMSKHSGFEIVGQSFTRSGWGFLQKIYDKWFCKMGCPDESRLDSEPNQLRLISFWGLYLLCGAILGFVFLYCLLILVVVFAFVDAYNAADNMVTTFVNISADSPLYGSSLVSTVVDPSPRVSNDSERQCVLSGNDTLNSCSSLEIFDYHNVPCTLSA</sequence>
<comment type="caution">
    <text evidence="7">The sequence shown here is derived from an EMBL/GenBank/DDBJ whole genome shotgun (WGS) entry which is preliminary data.</text>
</comment>
<feature type="transmembrane region" description="Helical" evidence="5">
    <location>
        <begin position="408"/>
        <end position="436"/>
    </location>
</feature>
<evidence type="ECO:0000256" key="2">
    <source>
        <dbReference type="ARBA" id="ARBA00022692"/>
    </source>
</evidence>
<evidence type="ECO:0000256" key="5">
    <source>
        <dbReference type="SAM" id="Phobius"/>
    </source>
</evidence>
<proteinExistence type="predicted"/>
<dbReference type="InterPro" id="IPR001828">
    <property type="entry name" value="ANF_lig-bd_rcpt"/>
</dbReference>
<keyword evidence="8" id="KW-1185">Reference proteome</keyword>
<reference evidence="7" key="1">
    <citation type="submission" date="2020-03" db="EMBL/GenBank/DDBJ databases">
        <title>A high-quality chromosome-level genome assembly of a woody plant with both climbing and erect habits, Rhamnella rubrinervis.</title>
        <authorList>
            <person name="Lu Z."/>
            <person name="Yang Y."/>
            <person name="Zhu X."/>
            <person name="Sun Y."/>
        </authorList>
    </citation>
    <scope>NUCLEOTIDE SEQUENCE</scope>
    <source>
        <strain evidence="7">BYM</strain>
        <tissue evidence="7">Leaf</tissue>
    </source>
</reference>
<dbReference type="AlphaFoldDB" id="A0A8K0MFA0"/>
<dbReference type="PANTHER" id="PTHR18966">
    <property type="entry name" value="IONOTROPIC GLUTAMATE RECEPTOR"/>
    <property type="match status" value="1"/>
</dbReference>
<dbReference type="GO" id="GO:0016020">
    <property type="term" value="C:membrane"/>
    <property type="evidence" value="ECO:0007669"/>
    <property type="project" value="UniProtKB-SubCell"/>
</dbReference>
<dbReference type="Proteomes" id="UP000796880">
    <property type="component" value="Unassembled WGS sequence"/>
</dbReference>
<organism evidence="7 8">
    <name type="scientific">Rhamnella rubrinervis</name>
    <dbReference type="NCBI Taxonomy" id="2594499"/>
    <lineage>
        <taxon>Eukaryota</taxon>
        <taxon>Viridiplantae</taxon>
        <taxon>Streptophyta</taxon>
        <taxon>Embryophyta</taxon>
        <taxon>Tracheophyta</taxon>
        <taxon>Spermatophyta</taxon>
        <taxon>Magnoliopsida</taxon>
        <taxon>eudicotyledons</taxon>
        <taxon>Gunneridae</taxon>
        <taxon>Pentapetalae</taxon>
        <taxon>rosids</taxon>
        <taxon>fabids</taxon>
        <taxon>Rosales</taxon>
        <taxon>Rhamnaceae</taxon>
        <taxon>rhamnoid group</taxon>
        <taxon>Rhamneae</taxon>
        <taxon>Rhamnella</taxon>
    </lineage>
</organism>
<evidence type="ECO:0000256" key="4">
    <source>
        <dbReference type="ARBA" id="ARBA00023136"/>
    </source>
</evidence>
<dbReference type="InterPro" id="IPR028082">
    <property type="entry name" value="Peripla_BP_I"/>
</dbReference>
<evidence type="ECO:0000256" key="1">
    <source>
        <dbReference type="ARBA" id="ARBA00004370"/>
    </source>
</evidence>
<keyword evidence="3 5" id="KW-1133">Transmembrane helix</keyword>
<dbReference type="FunFam" id="3.40.190.10:FF:000109">
    <property type="entry name" value="Glutamate receptor"/>
    <property type="match status" value="1"/>
</dbReference>
<evidence type="ECO:0000313" key="7">
    <source>
        <dbReference type="EMBL" id="KAF3443693.1"/>
    </source>
</evidence>
<comment type="subcellular location">
    <subcellularLocation>
        <location evidence="1">Membrane</location>
    </subcellularLocation>
</comment>
<name>A0A8K0MFA0_9ROSA</name>
<evidence type="ECO:0000259" key="6">
    <source>
        <dbReference type="Pfam" id="PF01094"/>
    </source>
</evidence>
<dbReference type="Gene3D" id="3.40.50.2300">
    <property type="match status" value="1"/>
</dbReference>
<accession>A0A8K0MFA0</accession>
<evidence type="ECO:0000313" key="8">
    <source>
        <dbReference type="Proteomes" id="UP000796880"/>
    </source>
</evidence>
<feature type="domain" description="Receptor ligand binding region" evidence="6">
    <location>
        <begin position="48"/>
        <end position="155"/>
    </location>
</feature>
<keyword evidence="4 5" id="KW-0472">Membrane</keyword>
<dbReference type="EMBL" id="VOIH02000006">
    <property type="protein sequence ID" value="KAF3443693.1"/>
    <property type="molecule type" value="Genomic_DNA"/>
</dbReference>
<dbReference type="InterPro" id="IPR015683">
    <property type="entry name" value="Ionotropic_Glu_rcpt"/>
</dbReference>
<evidence type="ECO:0000256" key="3">
    <source>
        <dbReference type="ARBA" id="ARBA00022989"/>
    </source>
</evidence>
<keyword evidence="2 5" id="KW-0812">Transmembrane</keyword>
<gene>
    <name evidence="7" type="ORF">FNV43_RR13383</name>
</gene>
<dbReference type="SUPFAM" id="SSF53822">
    <property type="entry name" value="Periplasmic binding protein-like I"/>
    <property type="match status" value="1"/>
</dbReference>